<dbReference type="Pfam" id="PF08530">
    <property type="entry name" value="PepX_C"/>
    <property type="match status" value="1"/>
</dbReference>
<dbReference type="SUPFAM" id="SSF49785">
    <property type="entry name" value="Galactose-binding domain-like"/>
    <property type="match status" value="1"/>
</dbReference>
<dbReference type="GO" id="GO:0008239">
    <property type="term" value="F:dipeptidyl-peptidase activity"/>
    <property type="evidence" value="ECO:0007669"/>
    <property type="project" value="InterPro"/>
</dbReference>
<feature type="domain" description="Xaa-Pro dipeptidyl-peptidase C-terminal" evidence="3">
    <location>
        <begin position="345"/>
        <end position="602"/>
    </location>
</feature>
<protein>
    <submittedName>
        <fullName evidence="4">X-Pro dipeptidyl-peptidase</fullName>
    </submittedName>
</protein>
<dbReference type="Proteomes" id="UP000294911">
    <property type="component" value="Unassembled WGS sequence"/>
</dbReference>
<dbReference type="Gene3D" id="2.60.120.260">
    <property type="entry name" value="Galactose-binding domain-like"/>
    <property type="match status" value="1"/>
</dbReference>
<evidence type="ECO:0000256" key="2">
    <source>
        <dbReference type="SAM" id="MobiDB-lite"/>
    </source>
</evidence>
<dbReference type="InterPro" id="IPR000383">
    <property type="entry name" value="Xaa-Pro-like_dom"/>
</dbReference>
<feature type="region of interest" description="Disordered" evidence="2">
    <location>
        <begin position="1"/>
        <end position="23"/>
    </location>
</feature>
<evidence type="ECO:0000256" key="1">
    <source>
        <dbReference type="ARBA" id="ARBA00022801"/>
    </source>
</evidence>
<evidence type="ECO:0000259" key="3">
    <source>
        <dbReference type="SMART" id="SM00939"/>
    </source>
</evidence>
<gene>
    <name evidence="4" type="ORF">EV191_11158</name>
</gene>
<feature type="compositionally biased region" description="Basic and acidic residues" evidence="2">
    <location>
        <begin position="240"/>
        <end position="251"/>
    </location>
</feature>
<evidence type="ECO:0000313" key="5">
    <source>
        <dbReference type="Proteomes" id="UP000294911"/>
    </source>
</evidence>
<proteinExistence type="predicted"/>
<dbReference type="InterPro" id="IPR008979">
    <property type="entry name" value="Galactose-bd-like_sf"/>
</dbReference>
<dbReference type="Gene3D" id="3.40.50.1820">
    <property type="entry name" value="alpha/beta hydrolase"/>
    <property type="match status" value="2"/>
</dbReference>
<feature type="compositionally biased region" description="Low complexity" evidence="2">
    <location>
        <begin position="9"/>
        <end position="22"/>
    </location>
</feature>
<dbReference type="SMART" id="SM00939">
    <property type="entry name" value="PepX_C"/>
    <property type="match status" value="1"/>
</dbReference>
<organism evidence="4 5">
    <name type="scientific">Tamaricihabitans halophyticus</name>
    <dbReference type="NCBI Taxonomy" id="1262583"/>
    <lineage>
        <taxon>Bacteria</taxon>
        <taxon>Bacillati</taxon>
        <taxon>Actinomycetota</taxon>
        <taxon>Actinomycetes</taxon>
        <taxon>Pseudonocardiales</taxon>
        <taxon>Pseudonocardiaceae</taxon>
        <taxon>Tamaricihabitans</taxon>
    </lineage>
</organism>
<dbReference type="InterPro" id="IPR013736">
    <property type="entry name" value="Xaa-Pro_dipept_C"/>
</dbReference>
<keyword evidence="1" id="KW-0378">Hydrolase</keyword>
<dbReference type="AlphaFoldDB" id="A0A4R2QFE1"/>
<comment type="caution">
    <text evidence="4">The sequence shown here is derived from an EMBL/GenBank/DDBJ whole genome shotgun (WGS) entry which is preliminary data.</text>
</comment>
<accession>A0A4R2QFE1</accession>
<evidence type="ECO:0000313" key="4">
    <source>
        <dbReference type="EMBL" id="TCP47853.1"/>
    </source>
</evidence>
<name>A0A4R2QFE1_9PSEU</name>
<keyword evidence="5" id="KW-1185">Reference proteome</keyword>
<dbReference type="EMBL" id="SLXQ01000011">
    <property type="protein sequence ID" value="TCP47853.1"/>
    <property type="molecule type" value="Genomic_DNA"/>
</dbReference>
<dbReference type="SUPFAM" id="SSF53474">
    <property type="entry name" value="alpha/beta-Hydrolases"/>
    <property type="match status" value="1"/>
</dbReference>
<sequence>MVLAGLSGAATAQPTQSAQAQPYSLSGGVTEPIYSYAGAVRESVWVDTGTEVDGDGHPDRVAVDIIRPAEPAAAGQRISTIVEVSPYYACCGRGNEAQLKGYAPDGTPERFPLFYDNYFVPRGYAVALVDAPGTNRSTGCSDNGGPLDNGAGKAVVDWLGGRAQGYDAVRHGKPVTADWASGTAGMIGKSADGWAANGVATTGVEGLRTIVPIGGVTSLYRHFNADGASGGYPPGSGEPKPPDPDPTQEKRCAPFHDELAEQQGEQADWNRYWAQRDHAPQANGIRASVFVVHGLGDVFNAPTRDLQRWWTALGDQGVGRKLWLGQAGHVDPFDFRRGPFVKTLHRWFDRWLYDIDNGIDTEPPVLRESKPDTWVPEQAWPPADTQEVTLWPNAGAGSGPGGLARTPAPSGTDSFVDDPELSRFDWVLDPEASSPARVVYRTEPLPHDIRLSGTPSVRVTASSTTDTARVGAAIVDYGRATIRDYLGDEQGIRTLPERSCWGASTPADSACYLETEIALTDVDHEIIASGAAELGNWATLGQQLPLTPGRFYPKSMGLSAVDHVVPAGNRLAIVLGGTDAQGFFAPSQRPEIELDLTRTSVTLPLAPGS</sequence>
<feature type="region of interest" description="Disordered" evidence="2">
    <location>
        <begin position="227"/>
        <end position="251"/>
    </location>
</feature>
<reference evidence="4 5" key="1">
    <citation type="submission" date="2019-03" db="EMBL/GenBank/DDBJ databases">
        <title>Genomic Encyclopedia of Type Strains, Phase IV (KMG-IV): sequencing the most valuable type-strain genomes for metagenomic binning, comparative biology and taxonomic classification.</title>
        <authorList>
            <person name="Goeker M."/>
        </authorList>
    </citation>
    <scope>NUCLEOTIDE SEQUENCE [LARGE SCALE GENOMIC DNA]</scope>
    <source>
        <strain evidence="4 5">DSM 45765</strain>
    </source>
</reference>
<dbReference type="InterPro" id="IPR029058">
    <property type="entry name" value="AB_hydrolase_fold"/>
</dbReference>
<dbReference type="Pfam" id="PF02129">
    <property type="entry name" value="Peptidase_S15"/>
    <property type="match status" value="1"/>
</dbReference>